<accession>A0A060WAL3</accession>
<sequence length="167" mass="18740">MASDASHMLEAALEQMDDIIAGSKAAAEYTNGLFELGSPGSAGPLQVLQLVEDLRLALELQPREEERDTLRAQVPNSTAHMLMDWLDMDRYSERVSEAHLGLRKCCIFPLLLPTMLINHYLCQPSQVVVTYANHIKQPLPSPTIFSNHRHLPLSNNIYLCIGYKQII</sequence>
<organism evidence="1 2">
    <name type="scientific">Oncorhynchus mykiss</name>
    <name type="common">Rainbow trout</name>
    <name type="synonym">Salmo gairdneri</name>
    <dbReference type="NCBI Taxonomy" id="8022"/>
    <lineage>
        <taxon>Eukaryota</taxon>
        <taxon>Metazoa</taxon>
        <taxon>Chordata</taxon>
        <taxon>Craniata</taxon>
        <taxon>Vertebrata</taxon>
        <taxon>Euteleostomi</taxon>
        <taxon>Actinopterygii</taxon>
        <taxon>Neopterygii</taxon>
        <taxon>Teleostei</taxon>
        <taxon>Protacanthopterygii</taxon>
        <taxon>Salmoniformes</taxon>
        <taxon>Salmonidae</taxon>
        <taxon>Salmoninae</taxon>
        <taxon>Oncorhynchus</taxon>
    </lineage>
</organism>
<dbReference type="EMBL" id="FR904385">
    <property type="protein sequence ID" value="CDQ61610.1"/>
    <property type="molecule type" value="Genomic_DNA"/>
</dbReference>
<name>A0A060WAL3_ONCMY</name>
<dbReference type="PaxDb" id="8022-A0A060WAL3"/>
<proteinExistence type="predicted"/>
<evidence type="ECO:0000313" key="2">
    <source>
        <dbReference type="Proteomes" id="UP000193380"/>
    </source>
</evidence>
<dbReference type="STRING" id="8022.A0A060WAL3"/>
<gene>
    <name evidence="1" type="ORF">GSONMT00065511001</name>
</gene>
<dbReference type="Proteomes" id="UP000193380">
    <property type="component" value="Chromosome 1"/>
</dbReference>
<reference evidence="1 2" key="1">
    <citation type="journal article" date="2014" name="Nat. Commun.">
        <title>The rainbow trout genome provides novel insights into evolution after whole-genome duplication in vertebrates.</title>
        <authorList>
            <person name="Berthelot C."/>
            <person name="Brunet F."/>
            <person name="Chalopin D."/>
            <person name="Juanchich A."/>
            <person name="Bernard M."/>
            <person name="Noel B."/>
            <person name="Bento P."/>
            <person name="Da Silva C."/>
            <person name="Labadie K."/>
            <person name="Alberti A."/>
            <person name="Aury J.M."/>
            <person name="Louis A."/>
            <person name="Dehais P."/>
            <person name="Bardou P."/>
            <person name="Montfort J."/>
            <person name="Klopp C."/>
            <person name="Cabau C."/>
            <person name="Gaspin C."/>
            <person name="Thorgaard G.H."/>
            <person name="Boussaha M."/>
            <person name="Quillet E."/>
            <person name="Guyomard R."/>
            <person name="Galiana D."/>
            <person name="Bobe J."/>
            <person name="Volff J.N."/>
            <person name="Genet C."/>
            <person name="Wincker P."/>
            <person name="Jaillon O."/>
            <person name="Roest Crollius H."/>
            <person name="Guiguen Y."/>
        </authorList>
    </citation>
    <scope>NUCLEOTIDE SEQUENCE [LARGE SCALE GENOMIC DNA]</scope>
</reference>
<dbReference type="AlphaFoldDB" id="A0A060WAL3"/>
<evidence type="ECO:0000313" key="1">
    <source>
        <dbReference type="EMBL" id="CDQ61610.1"/>
    </source>
</evidence>
<protein>
    <submittedName>
        <fullName evidence="1">Uncharacterized protein</fullName>
    </submittedName>
</protein>